<protein>
    <submittedName>
        <fullName evidence="14">General substrate transporter</fullName>
    </submittedName>
</protein>
<feature type="transmembrane region" description="Helical" evidence="11">
    <location>
        <begin position="448"/>
        <end position="469"/>
    </location>
</feature>
<name>A0A4T0NMV0_9BASI</name>
<feature type="region of interest" description="Disordered" evidence="10">
    <location>
        <begin position="509"/>
        <end position="548"/>
    </location>
</feature>
<reference evidence="15 16" key="1">
    <citation type="submission" date="2019-03" db="EMBL/GenBank/DDBJ databases">
        <title>Sequencing 25 genomes of Wallemia mellicola.</title>
        <authorList>
            <person name="Gostincar C."/>
        </authorList>
    </citation>
    <scope>NUCLEOTIDE SEQUENCE [LARGE SCALE GENOMIC DNA]</scope>
    <source>
        <strain evidence="14 16">EXF-1274</strain>
        <strain evidence="13 15">EXF-8738</strain>
    </source>
</reference>
<evidence type="ECO:0000256" key="10">
    <source>
        <dbReference type="SAM" id="MobiDB-lite"/>
    </source>
</evidence>
<dbReference type="InterPro" id="IPR005828">
    <property type="entry name" value="MFS_sugar_transport-like"/>
</dbReference>
<keyword evidence="6 11" id="KW-1133">Transmembrane helix</keyword>
<dbReference type="FunFam" id="1.20.1250.20:FF:000044">
    <property type="entry name" value="Hexose transporter Hxt3p"/>
    <property type="match status" value="1"/>
</dbReference>
<dbReference type="InterPro" id="IPR050360">
    <property type="entry name" value="MFS_Sugar_Transporters"/>
</dbReference>
<feature type="compositionally biased region" description="Polar residues" evidence="10">
    <location>
        <begin position="512"/>
        <end position="521"/>
    </location>
</feature>
<feature type="transmembrane region" description="Helical" evidence="11">
    <location>
        <begin position="189"/>
        <end position="210"/>
    </location>
</feature>
<keyword evidence="7 11" id="KW-0472">Membrane</keyword>
<dbReference type="InterPro" id="IPR005829">
    <property type="entry name" value="Sugar_transporter_CS"/>
</dbReference>
<evidence type="ECO:0000256" key="5">
    <source>
        <dbReference type="ARBA" id="ARBA00022692"/>
    </source>
</evidence>
<comment type="similarity">
    <text evidence="2 9">Belongs to the major facilitator superfamily. Sugar transporter (TC 2.A.1.1) family.</text>
</comment>
<comment type="subcellular location">
    <subcellularLocation>
        <location evidence="1">Membrane</location>
        <topology evidence="1">Multi-pass membrane protein</topology>
    </subcellularLocation>
</comment>
<evidence type="ECO:0000313" key="14">
    <source>
        <dbReference type="EMBL" id="TIC65738.1"/>
    </source>
</evidence>
<feature type="transmembrane region" description="Helical" evidence="11">
    <location>
        <begin position="71"/>
        <end position="91"/>
    </location>
</feature>
<evidence type="ECO:0000256" key="6">
    <source>
        <dbReference type="ARBA" id="ARBA00022989"/>
    </source>
</evidence>
<dbReference type="SUPFAM" id="SSF103473">
    <property type="entry name" value="MFS general substrate transporter"/>
    <property type="match status" value="1"/>
</dbReference>
<dbReference type="Proteomes" id="UP000309601">
    <property type="component" value="Unassembled WGS sequence"/>
</dbReference>
<dbReference type="AlphaFoldDB" id="A0A4T0NMV0"/>
<evidence type="ECO:0000259" key="12">
    <source>
        <dbReference type="PROSITE" id="PS50850"/>
    </source>
</evidence>
<feature type="transmembrane region" description="Helical" evidence="11">
    <location>
        <begin position="384"/>
        <end position="409"/>
    </location>
</feature>
<dbReference type="Proteomes" id="UP000305647">
    <property type="component" value="Unassembled WGS sequence"/>
</dbReference>
<feature type="transmembrane region" description="Helical" evidence="11">
    <location>
        <begin position="97"/>
        <end position="118"/>
    </location>
</feature>
<evidence type="ECO:0000256" key="9">
    <source>
        <dbReference type="RuleBase" id="RU003346"/>
    </source>
</evidence>
<evidence type="ECO:0000313" key="16">
    <source>
        <dbReference type="Proteomes" id="UP000309601"/>
    </source>
</evidence>
<dbReference type="EMBL" id="SPRO01000028">
    <property type="protein sequence ID" value="TIC29434.1"/>
    <property type="molecule type" value="Genomic_DNA"/>
</dbReference>
<dbReference type="PROSITE" id="PS00216">
    <property type="entry name" value="SUGAR_TRANSPORT_1"/>
    <property type="match status" value="2"/>
</dbReference>
<feature type="compositionally biased region" description="Polar residues" evidence="10">
    <location>
        <begin position="536"/>
        <end position="548"/>
    </location>
</feature>
<evidence type="ECO:0000313" key="13">
    <source>
        <dbReference type="EMBL" id="TIC29434.1"/>
    </source>
</evidence>
<dbReference type="GO" id="GO:0005886">
    <property type="term" value="C:plasma membrane"/>
    <property type="evidence" value="ECO:0007669"/>
    <property type="project" value="TreeGrafter"/>
</dbReference>
<feature type="transmembrane region" description="Helical" evidence="11">
    <location>
        <begin position="354"/>
        <end position="372"/>
    </location>
</feature>
<comment type="caution">
    <text evidence="14">The sequence shown here is derived from an EMBL/GenBank/DDBJ whole genome shotgun (WGS) entry which is preliminary data.</text>
</comment>
<dbReference type="PROSITE" id="PS00217">
    <property type="entry name" value="SUGAR_TRANSPORT_2"/>
    <property type="match status" value="1"/>
</dbReference>
<evidence type="ECO:0000256" key="7">
    <source>
        <dbReference type="ARBA" id="ARBA00023136"/>
    </source>
</evidence>
<keyword evidence="5 11" id="KW-0812">Transmembrane</keyword>
<evidence type="ECO:0000256" key="4">
    <source>
        <dbReference type="ARBA" id="ARBA00022597"/>
    </source>
</evidence>
<dbReference type="NCBIfam" id="TIGR00879">
    <property type="entry name" value="SP"/>
    <property type="match status" value="1"/>
</dbReference>
<dbReference type="PRINTS" id="PR00171">
    <property type="entry name" value="SUGRTRNSPORT"/>
</dbReference>
<dbReference type="PANTHER" id="PTHR48022:SF75">
    <property type="entry name" value="GALACTOSE TRANSPORTER-RELATED"/>
    <property type="match status" value="1"/>
</dbReference>
<feature type="domain" description="Major facilitator superfamily (MFS) profile" evidence="12">
    <location>
        <begin position="18"/>
        <end position="473"/>
    </location>
</feature>
<feature type="transmembrane region" description="Helical" evidence="11">
    <location>
        <begin position="322"/>
        <end position="342"/>
    </location>
</feature>
<dbReference type="InterPro" id="IPR003663">
    <property type="entry name" value="Sugar/inositol_transpt"/>
</dbReference>
<dbReference type="Pfam" id="PF00083">
    <property type="entry name" value="Sugar_tr"/>
    <property type="match status" value="1"/>
</dbReference>
<dbReference type="InterPro" id="IPR036259">
    <property type="entry name" value="MFS_trans_sf"/>
</dbReference>
<feature type="transmembrane region" description="Helical" evidence="11">
    <location>
        <begin position="421"/>
        <end position="442"/>
    </location>
</feature>
<evidence type="ECO:0000256" key="8">
    <source>
        <dbReference type="ARBA" id="ARBA00049119"/>
    </source>
</evidence>
<dbReference type="GO" id="GO:0005351">
    <property type="term" value="F:carbohydrate:proton symporter activity"/>
    <property type="evidence" value="ECO:0007669"/>
    <property type="project" value="TreeGrafter"/>
</dbReference>
<comment type="catalytic activity">
    <reaction evidence="8">
        <text>myo-inositol(out) + H(+)(out) = myo-inositol(in) + H(+)(in)</text>
        <dbReference type="Rhea" id="RHEA:60364"/>
        <dbReference type="ChEBI" id="CHEBI:15378"/>
        <dbReference type="ChEBI" id="CHEBI:17268"/>
    </reaction>
</comment>
<dbReference type="InterPro" id="IPR020846">
    <property type="entry name" value="MFS_dom"/>
</dbReference>
<dbReference type="PROSITE" id="PS50850">
    <property type="entry name" value="MFS"/>
    <property type="match status" value="1"/>
</dbReference>
<proteinExistence type="inferred from homology"/>
<keyword evidence="3 9" id="KW-0813">Transport</keyword>
<sequence length="548" mass="61545">MFSFKVNNQPLGIVTIFIAILTSVGGMIFGYDTGQISDMLLMDDFLERFSDTVDCTSGECQLSFTRVREGLIVSLLSIGTLSGALFGAPLADYLGRRWAMCIESIVVTIGFIVQITTFTVWQQIAVGRFISGLGVGALSAAVPMYMSECVVAAFRGTAVACYQLMITFGILMAYCFCYGTRELYSDASWRIIVGLGIVLTFILGTLVWFLPESPRWLMKNNKVDEARHALERIRGAKTDFDRTVVEHDFLEIAKRIKMEQQTETSFWRSWLECFIGHPGTSKLVYRTILGMVLQSLQQLTGANYFFYYGATIFQSVGIEDSFITQIILGAVNFGCTFFGLYVMENFGRRQPLMWGGLWQSIWLFVFAAAGTAKDPEQDSNIGKLMIVSACLFIAGYASTWGPGIWIITGETFPMRTRARQAAIATTANWTWNFLISFFSPFITGDINYAYGFVFAGCNLFGAVFVYLFLYESAGLSLEAVDEMYSTKGLKAWQSEKWTPEGYEHRRDVMEQSKINTYQNENADGKRFEDEEDERISQPSVHNENATKA</sequence>
<organism evidence="14 16">
    <name type="scientific">Wallemia mellicola</name>
    <dbReference type="NCBI Taxonomy" id="1708541"/>
    <lineage>
        <taxon>Eukaryota</taxon>
        <taxon>Fungi</taxon>
        <taxon>Dikarya</taxon>
        <taxon>Basidiomycota</taxon>
        <taxon>Wallemiomycotina</taxon>
        <taxon>Wallemiomycetes</taxon>
        <taxon>Wallemiales</taxon>
        <taxon>Wallemiaceae</taxon>
        <taxon>Wallemia</taxon>
    </lineage>
</organism>
<accession>A0A4T0NMV0</accession>
<dbReference type="EMBL" id="SPRW01000019">
    <property type="protein sequence ID" value="TIC65738.1"/>
    <property type="molecule type" value="Genomic_DNA"/>
</dbReference>
<evidence type="ECO:0000256" key="1">
    <source>
        <dbReference type="ARBA" id="ARBA00004141"/>
    </source>
</evidence>
<gene>
    <name evidence="14" type="ORF">E3Q02_02066</name>
    <name evidence="13" type="ORF">E3Q10_02615</name>
</gene>
<evidence type="ECO:0000256" key="2">
    <source>
        <dbReference type="ARBA" id="ARBA00010992"/>
    </source>
</evidence>
<evidence type="ECO:0000256" key="3">
    <source>
        <dbReference type="ARBA" id="ARBA00022448"/>
    </source>
</evidence>
<evidence type="ECO:0000256" key="11">
    <source>
        <dbReference type="SAM" id="Phobius"/>
    </source>
</evidence>
<dbReference type="OMA" id="YCISIGA"/>
<dbReference type="PANTHER" id="PTHR48022">
    <property type="entry name" value="PLASTIDIC GLUCOSE TRANSPORTER 4"/>
    <property type="match status" value="1"/>
</dbReference>
<dbReference type="Gene3D" id="1.20.1250.20">
    <property type="entry name" value="MFS general substrate transporter like domains"/>
    <property type="match status" value="1"/>
</dbReference>
<dbReference type="CDD" id="cd17356">
    <property type="entry name" value="MFS_HXT"/>
    <property type="match status" value="1"/>
</dbReference>
<evidence type="ECO:0000313" key="15">
    <source>
        <dbReference type="Proteomes" id="UP000305647"/>
    </source>
</evidence>
<feature type="transmembrane region" description="Helical" evidence="11">
    <location>
        <begin position="152"/>
        <end position="177"/>
    </location>
</feature>
<feature type="transmembrane region" description="Helical" evidence="11">
    <location>
        <begin position="125"/>
        <end position="146"/>
    </location>
</feature>
<feature type="transmembrane region" description="Helical" evidence="11">
    <location>
        <begin position="12"/>
        <end position="31"/>
    </location>
</feature>
<keyword evidence="4" id="KW-0762">Sugar transport</keyword>